<keyword evidence="2" id="KW-1185">Reference proteome</keyword>
<dbReference type="Proteomes" id="UP000199296">
    <property type="component" value="Unassembled WGS sequence"/>
</dbReference>
<sequence>MDGKFEDESVIGVACQNLSTSLMGGMIAENTGGLNQAFRSSIKATVLTHELGHLLDLVNITTPMMNEHQANGNHCDDSDCLMNSAVETTDLAS</sequence>
<dbReference type="EMBL" id="FNCW01000002">
    <property type="protein sequence ID" value="SDG47156.1"/>
    <property type="molecule type" value="Genomic_DNA"/>
</dbReference>
<evidence type="ECO:0000313" key="2">
    <source>
        <dbReference type="Proteomes" id="UP000199296"/>
    </source>
</evidence>
<evidence type="ECO:0000313" key="1">
    <source>
        <dbReference type="EMBL" id="SDG47156.1"/>
    </source>
</evidence>
<dbReference type="Gene3D" id="3.40.390.10">
    <property type="entry name" value="Collagenase (Catalytic Domain)"/>
    <property type="match status" value="1"/>
</dbReference>
<dbReference type="InterPro" id="IPR024079">
    <property type="entry name" value="MetalloPept_cat_dom_sf"/>
</dbReference>
<accession>A0A1G7UHX3</accession>
<dbReference type="SUPFAM" id="SSF55486">
    <property type="entry name" value="Metalloproteases ('zincins'), catalytic domain"/>
    <property type="match status" value="1"/>
</dbReference>
<dbReference type="RefSeq" id="WP_093364966.1">
    <property type="nucleotide sequence ID" value="NZ_FNCW01000002.1"/>
</dbReference>
<proteinExistence type="predicted"/>
<gene>
    <name evidence="1" type="ORF">SAMN04488027_10291</name>
</gene>
<name>A0A1G7UHX3_9FLAO</name>
<dbReference type="OrthoDB" id="1121673at2"/>
<organism evidence="1 2">
    <name type="scientific">Psychroflexus sediminis</name>
    <dbReference type="NCBI Taxonomy" id="470826"/>
    <lineage>
        <taxon>Bacteria</taxon>
        <taxon>Pseudomonadati</taxon>
        <taxon>Bacteroidota</taxon>
        <taxon>Flavobacteriia</taxon>
        <taxon>Flavobacteriales</taxon>
        <taxon>Flavobacteriaceae</taxon>
        <taxon>Psychroflexus</taxon>
    </lineage>
</organism>
<evidence type="ECO:0008006" key="3">
    <source>
        <dbReference type="Google" id="ProtNLM"/>
    </source>
</evidence>
<dbReference type="GO" id="GO:0008237">
    <property type="term" value="F:metallopeptidase activity"/>
    <property type="evidence" value="ECO:0007669"/>
    <property type="project" value="InterPro"/>
</dbReference>
<dbReference type="AlphaFoldDB" id="A0A1G7UHX3"/>
<dbReference type="STRING" id="470826.SAMN04488027_10291"/>
<protein>
    <recommendedName>
        <fullName evidence="3">Metallo-peptidase family M12B Reprolysin-like</fullName>
    </recommendedName>
</protein>
<reference evidence="1 2" key="1">
    <citation type="submission" date="2016-10" db="EMBL/GenBank/DDBJ databases">
        <authorList>
            <person name="de Groot N.N."/>
        </authorList>
    </citation>
    <scope>NUCLEOTIDE SEQUENCE [LARGE SCALE GENOMIC DNA]</scope>
    <source>
        <strain evidence="1 2">DSM 19803</strain>
    </source>
</reference>